<feature type="region of interest" description="Disordered" evidence="1">
    <location>
        <begin position="51"/>
        <end position="70"/>
    </location>
</feature>
<reference evidence="3" key="1">
    <citation type="submission" date="2016-07" db="EMBL/GenBank/DDBJ databases">
        <title>De novo transcriptome assembly of four accessions of the metal hyperaccumulator plant Noccaea caerulescens.</title>
        <authorList>
            <person name="Blande D."/>
            <person name="Halimaa P."/>
            <person name="Tervahauta A.I."/>
            <person name="Aarts M.G."/>
            <person name="Karenlampi S.O."/>
        </authorList>
    </citation>
    <scope>NUCLEOTIDE SEQUENCE</scope>
</reference>
<feature type="signal peptide" evidence="2">
    <location>
        <begin position="1"/>
        <end position="24"/>
    </location>
</feature>
<gene>
    <name evidence="3" type="ORF">LC_TR18838_c0_g1_i1_g.63117</name>
</gene>
<evidence type="ECO:0000256" key="2">
    <source>
        <dbReference type="SAM" id="SignalP"/>
    </source>
</evidence>
<evidence type="ECO:0000256" key="1">
    <source>
        <dbReference type="SAM" id="MobiDB-lite"/>
    </source>
</evidence>
<sequence length="70" mass="7617">MNWKLVSLIGLILLLSIALNPTLAKVTYPSRTTRKMIENIHISKGMKIGFGGSISRSASQGNSRPPKIIP</sequence>
<feature type="chain" id="PRO_5009620866" evidence="2">
    <location>
        <begin position="25"/>
        <end position="70"/>
    </location>
</feature>
<proteinExistence type="predicted"/>
<feature type="compositionally biased region" description="Polar residues" evidence="1">
    <location>
        <begin position="54"/>
        <end position="63"/>
    </location>
</feature>
<keyword evidence="2" id="KW-0732">Signal</keyword>
<dbReference type="AlphaFoldDB" id="A0A1J3ECC6"/>
<evidence type="ECO:0000313" key="3">
    <source>
        <dbReference type="EMBL" id="JAU28958.1"/>
    </source>
</evidence>
<name>A0A1J3ECC6_NOCCA</name>
<dbReference type="EMBL" id="GEVK01023874">
    <property type="protein sequence ID" value="JAU28958.1"/>
    <property type="molecule type" value="Transcribed_RNA"/>
</dbReference>
<protein>
    <submittedName>
        <fullName evidence="3">Uncharacterized protein</fullName>
    </submittedName>
</protein>
<accession>A0A1J3ECC6</accession>
<organism evidence="3">
    <name type="scientific">Noccaea caerulescens</name>
    <name type="common">Alpine penny-cress</name>
    <name type="synonym">Thlaspi caerulescens</name>
    <dbReference type="NCBI Taxonomy" id="107243"/>
    <lineage>
        <taxon>Eukaryota</taxon>
        <taxon>Viridiplantae</taxon>
        <taxon>Streptophyta</taxon>
        <taxon>Embryophyta</taxon>
        <taxon>Tracheophyta</taxon>
        <taxon>Spermatophyta</taxon>
        <taxon>Magnoliopsida</taxon>
        <taxon>eudicotyledons</taxon>
        <taxon>Gunneridae</taxon>
        <taxon>Pentapetalae</taxon>
        <taxon>rosids</taxon>
        <taxon>malvids</taxon>
        <taxon>Brassicales</taxon>
        <taxon>Brassicaceae</taxon>
        <taxon>Coluteocarpeae</taxon>
        <taxon>Noccaea</taxon>
    </lineage>
</organism>